<sequence length="274" mass="30461">MGGKLAQRNASDVSYSFAAPQILIALITILVFGLAIISIVLYKGGFLGLLNKYGPQALNNFKHLHPVCTCDNVQEKLSTLEQGCFNVKKIENIEDDSEDERMNYIEEAGYESNALSMPLHCTQRSSASSKLETDDSDTKLCDRWCDSVPEHILANFDECQMTTPATMQTECPHAESMMQATHSRRNSSTSATTNTSDVPLWSIQIQDPDCFENCSNESLCEPKADESDIIQHDSNDLLSKVSENTVVYEYEKPSVSFIPSSSSLPWALHADMQR</sequence>
<evidence type="ECO:0000313" key="3">
    <source>
        <dbReference type="Proteomes" id="UP000287033"/>
    </source>
</evidence>
<keyword evidence="1" id="KW-0812">Transmembrane</keyword>
<dbReference type="OrthoDB" id="8947665at2759"/>
<dbReference type="Proteomes" id="UP000287033">
    <property type="component" value="Unassembled WGS sequence"/>
</dbReference>
<feature type="transmembrane region" description="Helical" evidence="1">
    <location>
        <begin position="22"/>
        <end position="42"/>
    </location>
</feature>
<comment type="caution">
    <text evidence="2">The sequence shown here is derived from an EMBL/GenBank/DDBJ whole genome shotgun (WGS) entry which is preliminary data.</text>
</comment>
<dbReference type="AlphaFoldDB" id="A0A401SX67"/>
<dbReference type="EMBL" id="BEZZ01000652">
    <property type="protein sequence ID" value="GCC34978.1"/>
    <property type="molecule type" value="Genomic_DNA"/>
</dbReference>
<keyword evidence="3" id="KW-1185">Reference proteome</keyword>
<reference evidence="2 3" key="1">
    <citation type="journal article" date="2018" name="Nat. Ecol. Evol.">
        <title>Shark genomes provide insights into elasmobranch evolution and the origin of vertebrates.</title>
        <authorList>
            <person name="Hara Y"/>
            <person name="Yamaguchi K"/>
            <person name="Onimaru K"/>
            <person name="Kadota M"/>
            <person name="Koyanagi M"/>
            <person name="Keeley SD"/>
            <person name="Tatsumi K"/>
            <person name="Tanaka K"/>
            <person name="Motone F"/>
            <person name="Kageyama Y"/>
            <person name="Nozu R"/>
            <person name="Adachi N"/>
            <person name="Nishimura O"/>
            <person name="Nakagawa R"/>
            <person name="Tanegashima C"/>
            <person name="Kiyatake I"/>
            <person name="Matsumoto R"/>
            <person name="Murakumo K"/>
            <person name="Nishida K"/>
            <person name="Terakita A"/>
            <person name="Kuratani S"/>
            <person name="Sato K"/>
            <person name="Hyodo S Kuraku.S."/>
        </authorList>
    </citation>
    <scope>NUCLEOTIDE SEQUENCE [LARGE SCALE GENOMIC DNA]</scope>
</reference>
<protein>
    <submittedName>
        <fullName evidence="2">Uncharacterized protein</fullName>
    </submittedName>
</protein>
<accession>A0A401SX67</accession>
<dbReference type="STRING" id="137246.A0A401SX67"/>
<name>A0A401SX67_CHIPU</name>
<gene>
    <name evidence="2" type="ORF">chiPu_0013456</name>
</gene>
<proteinExistence type="predicted"/>
<keyword evidence="1" id="KW-1133">Transmembrane helix</keyword>
<organism evidence="2 3">
    <name type="scientific">Chiloscyllium punctatum</name>
    <name type="common">Brownbanded bambooshark</name>
    <name type="synonym">Hemiscyllium punctatum</name>
    <dbReference type="NCBI Taxonomy" id="137246"/>
    <lineage>
        <taxon>Eukaryota</taxon>
        <taxon>Metazoa</taxon>
        <taxon>Chordata</taxon>
        <taxon>Craniata</taxon>
        <taxon>Vertebrata</taxon>
        <taxon>Chondrichthyes</taxon>
        <taxon>Elasmobranchii</taxon>
        <taxon>Galeomorphii</taxon>
        <taxon>Galeoidea</taxon>
        <taxon>Orectolobiformes</taxon>
        <taxon>Hemiscylliidae</taxon>
        <taxon>Chiloscyllium</taxon>
    </lineage>
</organism>
<evidence type="ECO:0000256" key="1">
    <source>
        <dbReference type="SAM" id="Phobius"/>
    </source>
</evidence>
<keyword evidence="1" id="KW-0472">Membrane</keyword>
<evidence type="ECO:0000313" key="2">
    <source>
        <dbReference type="EMBL" id="GCC34978.1"/>
    </source>
</evidence>